<gene>
    <name evidence="8" type="ORF">EBBID32_39570</name>
</gene>
<name>N1MWC3_9SPHN</name>
<dbReference type="GO" id="GO:0022857">
    <property type="term" value="F:transmembrane transporter activity"/>
    <property type="evidence" value="ECO:0007669"/>
    <property type="project" value="InterPro"/>
</dbReference>
<comment type="subcellular location">
    <subcellularLocation>
        <location evidence="1">Membrane</location>
        <topology evidence="1">Multi-pass membrane protein</topology>
    </subcellularLocation>
</comment>
<comment type="caution">
    <text evidence="8">The sequence shown here is derived from an EMBL/GenBank/DDBJ whole genome shotgun (WGS) entry which is preliminary data.</text>
</comment>
<dbReference type="PANTHER" id="PTHR23505:SF79">
    <property type="entry name" value="PROTEIN SPINSTER"/>
    <property type="match status" value="1"/>
</dbReference>
<feature type="transmembrane region" description="Helical" evidence="6">
    <location>
        <begin position="90"/>
        <end position="110"/>
    </location>
</feature>
<feature type="transmembrane region" description="Helical" evidence="6">
    <location>
        <begin position="240"/>
        <end position="261"/>
    </location>
</feature>
<feature type="transmembrane region" description="Helical" evidence="6">
    <location>
        <begin position="116"/>
        <end position="137"/>
    </location>
</feature>
<dbReference type="PANTHER" id="PTHR23505">
    <property type="entry name" value="SPINSTER"/>
    <property type="match status" value="1"/>
</dbReference>
<protein>
    <recommendedName>
        <fullName evidence="7">Major facilitator superfamily (MFS) profile domain-containing protein</fullName>
    </recommendedName>
</protein>
<evidence type="ECO:0000256" key="3">
    <source>
        <dbReference type="ARBA" id="ARBA00022692"/>
    </source>
</evidence>
<feature type="transmembrane region" description="Helical" evidence="6">
    <location>
        <begin position="340"/>
        <end position="361"/>
    </location>
</feature>
<evidence type="ECO:0000256" key="5">
    <source>
        <dbReference type="ARBA" id="ARBA00023136"/>
    </source>
</evidence>
<feature type="transmembrane region" description="Helical" evidence="6">
    <location>
        <begin position="149"/>
        <end position="175"/>
    </location>
</feature>
<keyword evidence="5 6" id="KW-0472">Membrane</keyword>
<evidence type="ECO:0000256" key="2">
    <source>
        <dbReference type="ARBA" id="ARBA00022448"/>
    </source>
</evidence>
<feature type="transmembrane region" description="Helical" evidence="6">
    <location>
        <begin position="59"/>
        <end position="83"/>
    </location>
</feature>
<keyword evidence="3 6" id="KW-0812">Transmembrane</keyword>
<dbReference type="Gene3D" id="1.20.1250.20">
    <property type="entry name" value="MFS general substrate transporter like domains"/>
    <property type="match status" value="1"/>
</dbReference>
<dbReference type="InterPro" id="IPR044770">
    <property type="entry name" value="MFS_spinster-like"/>
</dbReference>
<reference evidence="8 9" key="1">
    <citation type="submission" date="2013-03" db="EMBL/GenBank/DDBJ databases">
        <authorList>
            <person name="Le V."/>
        </authorList>
    </citation>
    <scope>NUCLEOTIDE SEQUENCE [LARGE SCALE GENOMIC DNA]</scope>
    <source>
        <strain evidence="8 9">BiD32</strain>
    </source>
</reference>
<evidence type="ECO:0000256" key="1">
    <source>
        <dbReference type="ARBA" id="ARBA00004141"/>
    </source>
</evidence>
<sequence length="442" mass="47174">MPGIENSAMQSATRHPRMAHACVGLAVLVLMTVLSYTDRTIILLLVEPIKADLDIDDVQFSLLTGLSFALFYALFGVPFGWLADRYSRRWIIFFGVAGWSIATASCGLAGSFGALFLARMMVGVGEATLSPVGYALVGDMFPRRRLALALGILAGGTAIGSAVAYAIGGALISWADAHGALWGMRPWQMALMAVGLPGLLIAPLIFLVPRSADRARIAPDVISDTPPTAYLPWLKKNLPCLLPTMLGSAMIFMLMFGITAWMPALLYRRFGLEPAQVGEMLGLAFGLSGPVGFVLSGWLVDKMAALQWRHVHLNYLAIVIALLGIIGATSFSLAQTTTQILILLGLLAFVAPINGPVIAFIQIHTPDHFRARTIALFLFFYNLLGMSAGPSAVAIIAKTMYGGELSPALATFSAGCGIIGFISYRIARHYAPDVRSIDGAGL</sequence>
<feature type="domain" description="Major facilitator superfamily (MFS) profile" evidence="7">
    <location>
        <begin position="24"/>
        <end position="431"/>
    </location>
</feature>
<organism evidence="8 9">
    <name type="scientific">Sphingobium indicum BiD32</name>
    <dbReference type="NCBI Taxonomy" id="1301087"/>
    <lineage>
        <taxon>Bacteria</taxon>
        <taxon>Pseudomonadati</taxon>
        <taxon>Pseudomonadota</taxon>
        <taxon>Alphaproteobacteria</taxon>
        <taxon>Sphingomonadales</taxon>
        <taxon>Sphingomonadaceae</taxon>
        <taxon>Sphingobium</taxon>
    </lineage>
</organism>
<dbReference type="Pfam" id="PF07690">
    <property type="entry name" value="MFS_1"/>
    <property type="match status" value="1"/>
</dbReference>
<dbReference type="GO" id="GO:0016020">
    <property type="term" value="C:membrane"/>
    <property type="evidence" value="ECO:0007669"/>
    <property type="project" value="UniProtKB-SubCell"/>
</dbReference>
<evidence type="ECO:0000256" key="4">
    <source>
        <dbReference type="ARBA" id="ARBA00022989"/>
    </source>
</evidence>
<dbReference type="InterPro" id="IPR020846">
    <property type="entry name" value="MFS_dom"/>
</dbReference>
<keyword evidence="4 6" id="KW-1133">Transmembrane helix</keyword>
<feature type="transmembrane region" description="Helical" evidence="6">
    <location>
        <begin position="312"/>
        <end position="334"/>
    </location>
</feature>
<dbReference type="InterPro" id="IPR011701">
    <property type="entry name" value="MFS"/>
</dbReference>
<evidence type="ECO:0000313" key="8">
    <source>
        <dbReference type="EMBL" id="CCW19588.1"/>
    </source>
</evidence>
<dbReference type="InterPro" id="IPR036259">
    <property type="entry name" value="MFS_trans_sf"/>
</dbReference>
<evidence type="ECO:0000259" key="7">
    <source>
        <dbReference type="PROSITE" id="PS50850"/>
    </source>
</evidence>
<reference evidence="9" key="2">
    <citation type="submission" date="2013-04" db="EMBL/GenBank/DDBJ databases">
        <title>Bisphenol A degrading Sphingobium sp. strain BiD32.</title>
        <authorList>
            <person name="Nielsen J.L."/>
            <person name="Zhou N.A."/>
            <person name="Kjeldal H."/>
        </authorList>
    </citation>
    <scope>NUCLEOTIDE SEQUENCE [LARGE SCALE GENOMIC DNA]</scope>
    <source>
        <strain evidence="9">BiD32</strain>
    </source>
</reference>
<dbReference type="PROSITE" id="PS50850">
    <property type="entry name" value="MFS"/>
    <property type="match status" value="1"/>
</dbReference>
<evidence type="ECO:0000256" key="6">
    <source>
        <dbReference type="SAM" id="Phobius"/>
    </source>
</evidence>
<feature type="transmembrane region" description="Helical" evidence="6">
    <location>
        <begin position="373"/>
        <end position="396"/>
    </location>
</feature>
<dbReference type="AlphaFoldDB" id="N1MWC3"/>
<feature type="transmembrane region" description="Helical" evidence="6">
    <location>
        <begin position="281"/>
        <end position="300"/>
    </location>
</feature>
<dbReference type="EMBL" id="CAVK010000207">
    <property type="protein sequence ID" value="CCW19588.1"/>
    <property type="molecule type" value="Genomic_DNA"/>
</dbReference>
<dbReference type="Proteomes" id="UP000013201">
    <property type="component" value="Unassembled WGS sequence"/>
</dbReference>
<keyword evidence="9" id="KW-1185">Reference proteome</keyword>
<proteinExistence type="predicted"/>
<feature type="transmembrane region" description="Helical" evidence="6">
    <location>
        <begin position="408"/>
        <end position="427"/>
    </location>
</feature>
<dbReference type="SUPFAM" id="SSF103473">
    <property type="entry name" value="MFS general substrate transporter"/>
    <property type="match status" value="1"/>
</dbReference>
<keyword evidence="2" id="KW-0813">Transport</keyword>
<accession>N1MWC3</accession>
<evidence type="ECO:0000313" key="9">
    <source>
        <dbReference type="Proteomes" id="UP000013201"/>
    </source>
</evidence>
<feature type="transmembrane region" description="Helical" evidence="6">
    <location>
        <begin position="187"/>
        <end position="208"/>
    </location>
</feature>